<dbReference type="GO" id="GO:0003254">
    <property type="term" value="P:regulation of membrane depolarization"/>
    <property type="evidence" value="ECO:0007669"/>
    <property type="project" value="TreeGrafter"/>
</dbReference>
<dbReference type="GeneID" id="7840238"/>
<feature type="compositionally biased region" description="Low complexity" evidence="1">
    <location>
        <begin position="411"/>
        <end position="429"/>
    </location>
</feature>
<feature type="region of interest" description="Disordered" evidence="1">
    <location>
        <begin position="407"/>
        <end position="435"/>
    </location>
</feature>
<dbReference type="Gene3D" id="2.60.120.10">
    <property type="entry name" value="Jelly Rolls"/>
    <property type="match status" value="1"/>
</dbReference>
<proteinExistence type="predicted"/>
<dbReference type="Gene3D" id="1.10.287.70">
    <property type="match status" value="1"/>
</dbReference>
<dbReference type="AlphaFoldDB" id="Q22B68"/>
<dbReference type="InterPro" id="IPR014710">
    <property type="entry name" value="RmlC-like_jellyroll"/>
</dbReference>
<evidence type="ECO:0000313" key="5">
    <source>
        <dbReference type="Proteomes" id="UP000009168"/>
    </source>
</evidence>
<evidence type="ECO:0000256" key="2">
    <source>
        <dbReference type="SAM" id="Phobius"/>
    </source>
</evidence>
<keyword evidence="2" id="KW-0472">Membrane</keyword>
<dbReference type="PANTHER" id="PTHR45689">
    <property type="entry name" value="I[[H]] CHANNEL, ISOFORM E"/>
    <property type="match status" value="1"/>
</dbReference>
<keyword evidence="2" id="KW-1133">Transmembrane helix</keyword>
<dbReference type="RefSeq" id="XP_001030196.2">
    <property type="nucleotide sequence ID" value="XM_001030196.2"/>
</dbReference>
<accession>Q22B68</accession>
<dbReference type="Pfam" id="PF00027">
    <property type="entry name" value="cNMP_binding"/>
    <property type="match status" value="1"/>
</dbReference>
<dbReference type="EMBL" id="GG662565">
    <property type="protein sequence ID" value="EAR82533.2"/>
    <property type="molecule type" value="Genomic_DNA"/>
</dbReference>
<dbReference type="PROSITE" id="PS50042">
    <property type="entry name" value="CNMP_BINDING_3"/>
    <property type="match status" value="1"/>
</dbReference>
<dbReference type="HOGENOM" id="CLU_285988_0_0_1"/>
<dbReference type="SUPFAM" id="SSF51206">
    <property type="entry name" value="cAMP-binding domain-like"/>
    <property type="match status" value="1"/>
</dbReference>
<dbReference type="PANTHER" id="PTHR45689:SF5">
    <property type="entry name" value="I[[H]] CHANNEL, ISOFORM E"/>
    <property type="match status" value="1"/>
</dbReference>
<sequence length="899" mass="105629">MITIGYGDVYPINVYEMIYVIVMAIFSCGVFGYCVNTIGSIFTEIQQKSKQFQKKLYDISTYMNIKSIKKDTQIKILKQLEYLEDQRDEILLKGELILKQCSVELREELIQQYFGKILNNIPILKENFTTQLIDKVSLRMKEKILSPGELFIIQGQTVDNLCIITQGIVEYSTVDRECQRALLQISKDIKLIGFQQFLTRQTSEVSIQAKTATTLAFISYEEFQSIIKQIDLDYEKFCMVRDQFKNDKRYYIKCCSCGQYGHDLNLCGQLHYVVNRSTFSRRIFHNQIQEKRMSQFRKISQKYNTLGYNQQVKLDFKLYRWTAVQEIYKDYKDINILYEIQYQEKDRDFFRRCPKIKQKKLKFLRKQSFYDKQAVLSQQKSLNQVNLGEQSEHYNFDTQININDEDDEQQQENSSSSFESSSLSSSSSSEESKIARLLNDDQKEVSQYLRQQQNQSQDFDKSIYSVSISSQKNIQQQNGDVQQQFETFDEIKDQQLTSQKVNNEIEDEKKLDFQDQKYNQQAKLNIQQPQQQQNSEQSNIQSDLIIQYQGQFLQDFNSQSGTKPQLVRNLSINSQSSKNKSQNLVFQNRMQSNSLASNNNSSNQTEKRHQSVNLNLTDEEQSQAKTSKLGVSDIQQNSNPSKKTEKNNEKQSIISFIEQNQKRNKKVVQQAQQIQILQQQQEQQTFTVLIENLFEQFKKSIAPNKLQNNTFQYLSPNINLQQQQQNQRSQTQIKRSNKDLLYSNSISSKEESGMIQQQQNDTNTITIGSENKIKIENIAVPQNTQSIQNTMTNNNYKADQNHIFGKLQFKFDKPKEFQIYYPQFNLQSIIKSYKKMKYQLNQRIKPKKLKFFTGTQQQISQSPTMFKKQQRPFQSSVFKINDLKGQLTHQDVDMTFSYQ</sequence>
<dbReference type="Gene3D" id="1.10.287.630">
    <property type="entry name" value="Helix hairpin bin"/>
    <property type="match status" value="1"/>
</dbReference>
<protein>
    <submittedName>
        <fullName evidence="4">Cyclic nucleotide-binding domain protein</fullName>
    </submittedName>
</protein>
<dbReference type="SUPFAM" id="SSF81324">
    <property type="entry name" value="Voltage-gated potassium channels"/>
    <property type="match status" value="1"/>
</dbReference>
<keyword evidence="2" id="KW-0812">Transmembrane</keyword>
<dbReference type="InterPro" id="IPR013099">
    <property type="entry name" value="K_chnl_dom"/>
</dbReference>
<dbReference type="OrthoDB" id="2152421at2759"/>
<gene>
    <name evidence="4" type="ORF">TTHERM_01109870</name>
</gene>
<dbReference type="eggNOG" id="KOG0498">
    <property type="taxonomic scope" value="Eukaryota"/>
</dbReference>
<evidence type="ECO:0000256" key="1">
    <source>
        <dbReference type="SAM" id="MobiDB-lite"/>
    </source>
</evidence>
<evidence type="ECO:0000259" key="3">
    <source>
        <dbReference type="PROSITE" id="PS50042"/>
    </source>
</evidence>
<dbReference type="GO" id="GO:0005249">
    <property type="term" value="F:voltage-gated potassium channel activity"/>
    <property type="evidence" value="ECO:0007669"/>
    <property type="project" value="TreeGrafter"/>
</dbReference>
<keyword evidence="5" id="KW-1185">Reference proteome</keyword>
<dbReference type="InterPro" id="IPR018490">
    <property type="entry name" value="cNMP-bd_dom_sf"/>
</dbReference>
<dbReference type="InParanoid" id="Q22B68"/>
<feature type="transmembrane region" description="Helical" evidence="2">
    <location>
        <begin position="17"/>
        <end position="42"/>
    </location>
</feature>
<dbReference type="Proteomes" id="UP000009168">
    <property type="component" value="Unassembled WGS sequence"/>
</dbReference>
<dbReference type="GO" id="GO:0035725">
    <property type="term" value="P:sodium ion transmembrane transport"/>
    <property type="evidence" value="ECO:0007669"/>
    <property type="project" value="TreeGrafter"/>
</dbReference>
<dbReference type="InterPro" id="IPR000595">
    <property type="entry name" value="cNMP-bd_dom"/>
</dbReference>
<feature type="domain" description="Cyclic nucleotide-binding" evidence="3">
    <location>
        <begin position="124"/>
        <end position="227"/>
    </location>
</feature>
<name>Q22B68_TETTS</name>
<dbReference type="CDD" id="cd00038">
    <property type="entry name" value="CAP_ED"/>
    <property type="match status" value="1"/>
</dbReference>
<organism evidence="4 5">
    <name type="scientific">Tetrahymena thermophila (strain SB210)</name>
    <dbReference type="NCBI Taxonomy" id="312017"/>
    <lineage>
        <taxon>Eukaryota</taxon>
        <taxon>Sar</taxon>
        <taxon>Alveolata</taxon>
        <taxon>Ciliophora</taxon>
        <taxon>Intramacronucleata</taxon>
        <taxon>Oligohymenophorea</taxon>
        <taxon>Hymenostomatida</taxon>
        <taxon>Tetrahymenina</taxon>
        <taxon>Tetrahymenidae</taxon>
        <taxon>Tetrahymena</taxon>
    </lineage>
</organism>
<dbReference type="InterPro" id="IPR051413">
    <property type="entry name" value="K/Na_HCN_channel"/>
</dbReference>
<reference evidence="5" key="1">
    <citation type="journal article" date="2006" name="PLoS Biol.">
        <title>Macronuclear genome sequence of the ciliate Tetrahymena thermophila, a model eukaryote.</title>
        <authorList>
            <person name="Eisen J.A."/>
            <person name="Coyne R.S."/>
            <person name="Wu M."/>
            <person name="Wu D."/>
            <person name="Thiagarajan M."/>
            <person name="Wortman J.R."/>
            <person name="Badger J.H."/>
            <person name="Ren Q."/>
            <person name="Amedeo P."/>
            <person name="Jones K.M."/>
            <person name="Tallon L.J."/>
            <person name="Delcher A.L."/>
            <person name="Salzberg S.L."/>
            <person name="Silva J.C."/>
            <person name="Haas B.J."/>
            <person name="Majoros W.H."/>
            <person name="Farzad M."/>
            <person name="Carlton J.M."/>
            <person name="Smith R.K. Jr."/>
            <person name="Garg J."/>
            <person name="Pearlman R.E."/>
            <person name="Karrer K.M."/>
            <person name="Sun L."/>
            <person name="Manning G."/>
            <person name="Elde N.C."/>
            <person name="Turkewitz A.P."/>
            <person name="Asai D.J."/>
            <person name="Wilkes D.E."/>
            <person name="Wang Y."/>
            <person name="Cai H."/>
            <person name="Collins K."/>
            <person name="Stewart B.A."/>
            <person name="Lee S.R."/>
            <person name="Wilamowska K."/>
            <person name="Weinberg Z."/>
            <person name="Ruzzo W.L."/>
            <person name="Wloga D."/>
            <person name="Gaertig J."/>
            <person name="Frankel J."/>
            <person name="Tsao C.-C."/>
            <person name="Gorovsky M.A."/>
            <person name="Keeling P.J."/>
            <person name="Waller R.F."/>
            <person name="Patron N.J."/>
            <person name="Cherry J.M."/>
            <person name="Stover N.A."/>
            <person name="Krieger C.J."/>
            <person name="del Toro C."/>
            <person name="Ryder H.F."/>
            <person name="Williamson S.C."/>
            <person name="Barbeau R.A."/>
            <person name="Hamilton E.P."/>
            <person name="Orias E."/>
        </authorList>
    </citation>
    <scope>NUCLEOTIDE SEQUENCE [LARGE SCALE GENOMIC DNA]</scope>
    <source>
        <strain evidence="5">SB210</strain>
    </source>
</reference>
<dbReference type="GO" id="GO:0098855">
    <property type="term" value="C:HCN channel complex"/>
    <property type="evidence" value="ECO:0007669"/>
    <property type="project" value="TreeGrafter"/>
</dbReference>
<feature type="region of interest" description="Disordered" evidence="1">
    <location>
        <begin position="620"/>
        <end position="649"/>
    </location>
</feature>
<evidence type="ECO:0000313" key="4">
    <source>
        <dbReference type="EMBL" id="EAR82533.2"/>
    </source>
</evidence>
<dbReference type="KEGG" id="tet:TTHERM_01109870"/>
<dbReference type="Pfam" id="PF07885">
    <property type="entry name" value="Ion_trans_2"/>
    <property type="match status" value="1"/>
</dbReference>